<dbReference type="InterPro" id="IPR032801">
    <property type="entry name" value="PXL2A/B/C"/>
</dbReference>
<reference evidence="2 3" key="1">
    <citation type="journal article" date="2014" name="Proc. Natl. Acad. Sci. U.S.A.">
        <title>Trajectory and genomic determinants of fungal-pathogen speciation and host adaptation.</title>
        <authorList>
            <person name="Hu X."/>
            <person name="Xiao G."/>
            <person name="Zheng P."/>
            <person name="Shang Y."/>
            <person name="Su Y."/>
            <person name="Zhang X."/>
            <person name="Liu X."/>
            <person name="Zhan S."/>
            <person name="St Leger R.J."/>
            <person name="Wang C."/>
        </authorList>
    </citation>
    <scope>NUCLEOTIDE SEQUENCE [LARGE SCALE GENOMIC DNA]</scope>
    <source>
        <strain evidence="2 3">ARSEF 977</strain>
    </source>
</reference>
<dbReference type="OrthoDB" id="40334at2759"/>
<dbReference type="Proteomes" id="UP000031192">
    <property type="component" value="Unassembled WGS sequence"/>
</dbReference>
<evidence type="ECO:0000313" key="3">
    <source>
        <dbReference type="Proteomes" id="UP000031192"/>
    </source>
</evidence>
<dbReference type="SUPFAM" id="SSF52833">
    <property type="entry name" value="Thioredoxin-like"/>
    <property type="match status" value="1"/>
</dbReference>
<feature type="compositionally biased region" description="Basic and acidic residues" evidence="1">
    <location>
        <begin position="24"/>
        <end position="40"/>
    </location>
</feature>
<accession>A0A0B4HGY8</accession>
<protein>
    <submittedName>
        <fullName evidence="2">Thioredoxin-like fold protein</fullName>
    </submittedName>
</protein>
<dbReference type="InterPro" id="IPR036249">
    <property type="entry name" value="Thioredoxin-like_sf"/>
</dbReference>
<proteinExistence type="predicted"/>
<dbReference type="Gene3D" id="3.40.30.10">
    <property type="entry name" value="Glutaredoxin"/>
    <property type="match status" value="1"/>
</dbReference>
<evidence type="ECO:0000313" key="2">
    <source>
        <dbReference type="EMBL" id="KID89131.1"/>
    </source>
</evidence>
<evidence type="ECO:0000256" key="1">
    <source>
        <dbReference type="SAM" id="MobiDB-lite"/>
    </source>
</evidence>
<feature type="compositionally biased region" description="Low complexity" evidence="1">
    <location>
        <begin position="1"/>
        <end position="14"/>
    </location>
</feature>
<dbReference type="Pfam" id="PF13911">
    <property type="entry name" value="AhpC-TSA_2"/>
    <property type="match status" value="1"/>
</dbReference>
<dbReference type="PANTHER" id="PTHR42336">
    <property type="entry name" value="THIOREDOXIN DOMAIN-CONTAINING PROTEIN-RELATED"/>
    <property type="match status" value="1"/>
</dbReference>
<dbReference type="EMBL" id="AZNH01000009">
    <property type="protein sequence ID" value="KID89131.1"/>
    <property type="molecule type" value="Genomic_DNA"/>
</dbReference>
<keyword evidence="3" id="KW-1185">Reference proteome</keyword>
<dbReference type="HOGENOM" id="CLU_072123_2_0_1"/>
<comment type="caution">
    <text evidence="2">The sequence shown here is derived from an EMBL/GenBank/DDBJ whole genome shotgun (WGS) entry which is preliminary data.</text>
</comment>
<dbReference type="PANTHER" id="PTHR42336:SF1">
    <property type="entry name" value="ALKYL HYDROPEROXIDE REDUCTASE SUBUNIT C_ THIOL SPECIFIC ANTIOXIDANT DOMAIN-CONTAINING PROTEIN"/>
    <property type="match status" value="1"/>
</dbReference>
<name>A0A0B4HGY8_METGA</name>
<organism evidence="2 3">
    <name type="scientific">Metarhizium guizhouense (strain ARSEF 977)</name>
    <dbReference type="NCBI Taxonomy" id="1276136"/>
    <lineage>
        <taxon>Eukaryota</taxon>
        <taxon>Fungi</taxon>
        <taxon>Dikarya</taxon>
        <taxon>Ascomycota</taxon>
        <taxon>Pezizomycotina</taxon>
        <taxon>Sordariomycetes</taxon>
        <taxon>Hypocreomycetidae</taxon>
        <taxon>Hypocreales</taxon>
        <taxon>Clavicipitaceae</taxon>
        <taxon>Metarhizium</taxon>
    </lineage>
</organism>
<feature type="region of interest" description="Disordered" evidence="1">
    <location>
        <begin position="1"/>
        <end position="48"/>
    </location>
</feature>
<dbReference type="AlphaFoldDB" id="A0A0B4HGY8"/>
<gene>
    <name evidence="2" type="ORF">MGU_03816</name>
</gene>
<sequence length="202" mass="22207">MPEQASQQAPQPAATRSGFWAEIESMKSPESKDVAPEPKVGENAPTAPELVLPDGRKTLILFLRHCGCPLSEMQRDIHCIAVSHSSAEATERWIPQVGGAWHTDVIIDEGRDLYAKWGLGLSNTWHAFNPIALYSVYRLGADEGIWNRPTESGSRWQKSGAFAVDEAGMVRWRHISKTADDLPDFDAALEALGIVSDDQGKN</sequence>